<organism evidence="4 5">
    <name type="scientific">Halomonas caseinilytica</name>
    <dbReference type="NCBI Taxonomy" id="438744"/>
    <lineage>
        <taxon>Bacteria</taxon>
        <taxon>Pseudomonadati</taxon>
        <taxon>Pseudomonadota</taxon>
        <taxon>Gammaproteobacteria</taxon>
        <taxon>Oceanospirillales</taxon>
        <taxon>Halomonadaceae</taxon>
        <taxon>Halomonas</taxon>
    </lineage>
</organism>
<feature type="domain" description="ABC-type glycine betaine transport system substrate-binding" evidence="3">
    <location>
        <begin position="28"/>
        <end position="281"/>
    </location>
</feature>
<reference evidence="5" key="1">
    <citation type="submission" date="2016-11" db="EMBL/GenBank/DDBJ databases">
        <authorList>
            <person name="Varghese N."/>
            <person name="Submissions S."/>
        </authorList>
    </citation>
    <scope>NUCLEOTIDE SEQUENCE [LARGE SCALE GENOMIC DNA]</scope>
    <source>
        <strain evidence="5">ALO Sharm</strain>
    </source>
</reference>
<dbReference type="GO" id="GO:0033265">
    <property type="term" value="F:choline binding"/>
    <property type="evidence" value="ECO:0007669"/>
    <property type="project" value="InterPro"/>
</dbReference>
<dbReference type="EMBL" id="FRAL01000005">
    <property type="protein sequence ID" value="SHK73895.1"/>
    <property type="molecule type" value="Genomic_DNA"/>
</dbReference>
<dbReference type="InterPro" id="IPR017783">
    <property type="entry name" value="ABC_choline_sub-bd"/>
</dbReference>
<dbReference type="GO" id="GO:0042597">
    <property type="term" value="C:periplasmic space"/>
    <property type="evidence" value="ECO:0007669"/>
    <property type="project" value="InterPro"/>
</dbReference>
<dbReference type="Gene3D" id="3.40.190.100">
    <property type="entry name" value="Glycine betaine-binding periplasmic protein, domain 2"/>
    <property type="match status" value="1"/>
</dbReference>
<accession>A0A1M6UXT0</accession>
<feature type="chain" id="PRO_5009921489" evidence="2">
    <location>
        <begin position="25"/>
        <end position="316"/>
    </location>
</feature>
<dbReference type="Pfam" id="PF04069">
    <property type="entry name" value="OpuAC"/>
    <property type="match status" value="1"/>
</dbReference>
<proteinExistence type="predicted"/>
<dbReference type="GO" id="GO:0043190">
    <property type="term" value="C:ATP-binding cassette (ABC) transporter complex"/>
    <property type="evidence" value="ECO:0007669"/>
    <property type="project" value="InterPro"/>
</dbReference>
<evidence type="ECO:0000256" key="2">
    <source>
        <dbReference type="SAM" id="SignalP"/>
    </source>
</evidence>
<evidence type="ECO:0000259" key="3">
    <source>
        <dbReference type="Pfam" id="PF04069"/>
    </source>
</evidence>
<feature type="region of interest" description="Disordered" evidence="1">
    <location>
        <begin position="292"/>
        <end position="316"/>
    </location>
</feature>
<gene>
    <name evidence="4" type="ORF">SAMN05192556_10530</name>
</gene>
<name>A0A1M6UXT0_9GAMM</name>
<dbReference type="Gene3D" id="3.40.190.10">
    <property type="entry name" value="Periplasmic binding protein-like II"/>
    <property type="match status" value="1"/>
</dbReference>
<dbReference type="AlphaFoldDB" id="A0A1M6UXT0"/>
<evidence type="ECO:0000256" key="1">
    <source>
        <dbReference type="SAM" id="MobiDB-lite"/>
    </source>
</evidence>
<dbReference type="OrthoDB" id="9787902at2"/>
<feature type="signal peptide" evidence="2">
    <location>
        <begin position="1"/>
        <end position="24"/>
    </location>
</feature>
<dbReference type="CDD" id="cd13640">
    <property type="entry name" value="PBP2_ChoX"/>
    <property type="match status" value="1"/>
</dbReference>
<evidence type="ECO:0000313" key="4">
    <source>
        <dbReference type="EMBL" id="SHK73895.1"/>
    </source>
</evidence>
<protein>
    <submittedName>
        <fullName evidence="4">Choline ABC transporter binding protein</fullName>
    </submittedName>
</protein>
<dbReference type="InterPro" id="IPR007210">
    <property type="entry name" value="ABC_Gly_betaine_transp_sub-bd"/>
</dbReference>
<evidence type="ECO:0000313" key="5">
    <source>
        <dbReference type="Proteomes" id="UP000184248"/>
    </source>
</evidence>
<keyword evidence="2" id="KW-0732">Signal</keyword>
<dbReference type="RefSeq" id="WP_064700046.1">
    <property type="nucleotide sequence ID" value="NZ_BDEO01000009.1"/>
</dbReference>
<dbReference type="SUPFAM" id="SSF53850">
    <property type="entry name" value="Periplasmic binding protein-like II"/>
    <property type="match status" value="1"/>
</dbReference>
<keyword evidence="5" id="KW-1185">Reference proteome</keyword>
<dbReference type="Proteomes" id="UP000184248">
    <property type="component" value="Unassembled WGS sequence"/>
</dbReference>
<sequence length="316" mass="34443">MRTRSTAALLSLPLVLGLAAPTMADDATLDVGVPAWPGITVKTEIAAQLLTPLGYTTRTEELGMQVVYQGLDSGDLDVFLGGWLPAQNSLYTPLEESGAITSLANNVDGARMTLAVPEYLYAQGIQSFADLDANRDDFDGKIFGFGAGSAASEILNEAIANDTWGLGDWQLVDTSVVGMLTAARDAISREEPIVWVGWTPHWMNLELDMRYLDDPQDLFGENNGASQVLTVARSDYAEAHPNLVDFFTNFTFSAEEQSWMIREFGQQERSAESVARQWLREHPSRVQAMLEGVTTRDGEQPAWPAVEGTFGEGSAE</sequence>
<dbReference type="GO" id="GO:0022857">
    <property type="term" value="F:transmembrane transporter activity"/>
    <property type="evidence" value="ECO:0007669"/>
    <property type="project" value="InterPro"/>
</dbReference>
<dbReference type="GO" id="GO:0015871">
    <property type="term" value="P:choline transport"/>
    <property type="evidence" value="ECO:0007669"/>
    <property type="project" value="InterPro"/>
</dbReference>